<reference evidence="1 2" key="1">
    <citation type="submission" date="2018-08" db="EMBL/GenBank/DDBJ databases">
        <authorList>
            <person name="Clegg S.R."/>
            <person name="Carter S.D."/>
            <person name="Radford A.D."/>
            <person name="Darby A."/>
            <person name="Hall N."/>
            <person name="Birtles R."/>
            <person name="Evans N.J."/>
        </authorList>
    </citation>
    <scope>NUCLEOTIDE SEQUENCE [LARGE SCALE GENOMIC DNA]</scope>
    <source>
        <strain evidence="1 2">ATCC 700293</strain>
    </source>
</reference>
<keyword evidence="2" id="KW-1185">Reference proteome</keyword>
<protein>
    <submittedName>
        <fullName evidence="1">Type II toxin-antitoxin system VapC family toxin</fullName>
    </submittedName>
</protein>
<sequence>MERDIAIPSVVLAELKYGAKNSNDCEKTNSV</sequence>
<name>A0ABX7LW04_TREMD</name>
<dbReference type="Proteomes" id="UP000663454">
    <property type="component" value="Chromosome"/>
</dbReference>
<accession>A0ABX7LW04</accession>
<organism evidence="1 2">
    <name type="scientific">Treponema medium</name>
    <dbReference type="NCBI Taxonomy" id="58231"/>
    <lineage>
        <taxon>Bacteria</taxon>
        <taxon>Pseudomonadati</taxon>
        <taxon>Spirochaetota</taxon>
        <taxon>Spirochaetia</taxon>
        <taxon>Spirochaetales</taxon>
        <taxon>Treponemataceae</taxon>
        <taxon>Treponema</taxon>
    </lineage>
</organism>
<evidence type="ECO:0000313" key="1">
    <source>
        <dbReference type="EMBL" id="QSH97145.1"/>
    </source>
</evidence>
<dbReference type="EMBL" id="CP031393">
    <property type="protein sequence ID" value="QSH97145.1"/>
    <property type="molecule type" value="Genomic_DNA"/>
</dbReference>
<gene>
    <name evidence="1" type="ORF">DWB79_05150</name>
</gene>
<proteinExistence type="predicted"/>
<evidence type="ECO:0000313" key="2">
    <source>
        <dbReference type="Proteomes" id="UP000663454"/>
    </source>
</evidence>